<evidence type="ECO:0000256" key="6">
    <source>
        <dbReference type="ARBA" id="ARBA00022553"/>
    </source>
</evidence>
<feature type="compositionally biased region" description="Basic and acidic residues" evidence="11">
    <location>
        <begin position="433"/>
        <end position="448"/>
    </location>
</feature>
<dbReference type="PANTHER" id="PTHR31633:SF1">
    <property type="entry name" value="H_ACA RIBONUCLEOPROTEIN COMPLEX NON-CORE SUBUNIT NAF1"/>
    <property type="match status" value="1"/>
</dbReference>
<evidence type="ECO:0000256" key="7">
    <source>
        <dbReference type="ARBA" id="ARBA00022884"/>
    </source>
</evidence>
<evidence type="ECO:0000256" key="10">
    <source>
        <dbReference type="ARBA" id="ARBA00063185"/>
    </source>
</evidence>
<dbReference type="GO" id="GO:0006364">
    <property type="term" value="P:rRNA processing"/>
    <property type="evidence" value="ECO:0007669"/>
    <property type="project" value="UniProtKB-KW"/>
</dbReference>
<comment type="function">
    <text evidence="9">RNA-binding protein required for the maturation of box H/ACA snoRNPs complex and ribosome biogenesis. During assembly of the H/ACA snoRNPs complex, it associates with the complex and disappears during maturation of the complex and is replaced by NOLA1/GAR1 to yield mature H/ACA snoRNPs complex. Probably competes with NOLA1/GAR1 for binding with DKC1/NOLA4.</text>
</comment>
<dbReference type="PANTHER" id="PTHR31633">
    <property type="entry name" value="H/ACA RIBONUCLEOPROTEIN COMPLEX NON-CORE SUBUNIT NAF1"/>
    <property type="match status" value="1"/>
</dbReference>
<feature type="region of interest" description="Disordered" evidence="11">
    <location>
        <begin position="217"/>
        <end position="252"/>
    </location>
</feature>
<keyword evidence="13" id="KW-1185">Reference proteome</keyword>
<evidence type="ECO:0000256" key="8">
    <source>
        <dbReference type="ARBA" id="ARBA00023242"/>
    </source>
</evidence>
<dbReference type="SUPFAM" id="SSF50447">
    <property type="entry name" value="Translation proteins"/>
    <property type="match status" value="1"/>
</dbReference>
<dbReference type="GO" id="GO:0022618">
    <property type="term" value="P:protein-RNA complex assembly"/>
    <property type="evidence" value="ECO:0007669"/>
    <property type="project" value="UniProtKB-ARBA"/>
</dbReference>
<sequence>MMEDEVGSQNFEQQALDNDMVTNVSAQAIENNLSVVTNDTSTENDTTNLATSPETKSAALENVNTTSTTFGAMDLIFSCDGQGPAKGSTKFDNSNCEVHIVPEIKQEPVAQCLSEGVLTSVQMDVILLPNITNSDYVQETVASKENVAIDHKETPTEIKTEVDDPPIVPIEDMDVTSATPVATTDNPKVVSQSAVTSPTSLGLLQKCEALSSITQYRGDSSDGFSSDSDSDSDSSSSSSCSSSSSSTSSEPLHIVLAEEDLDEGLGKGKAQAPIKTQDEVLIDELPEVEDLHISLPDETELRPMGLISSIVEKLVIVESFKDTPPLNDDSVVFSADREAVGKVFEVFGPVVQPFYVLRFNSDKDIAEKRLRTRDTVYFAPGMKDLTDYIFTDRLRQLQGSDASWKNDQEPPPEALDYSDDEKEAQAKRKMKAQRQENAETEGDKEKPKPGNKRPPKREPRQAWGGPRARGPPNPRAGPPHGPRAIFQHHLQNPHFRPPPPSPLMDSLHPPYRHPPPFQGPPPYFPVYPGPPPAHMPWPPHPFPGMYMPPPPPPPPPHPTNEHWPN</sequence>
<evidence type="ECO:0000256" key="1">
    <source>
        <dbReference type="ARBA" id="ARBA00004123"/>
    </source>
</evidence>
<evidence type="ECO:0000256" key="9">
    <source>
        <dbReference type="ARBA" id="ARBA00057529"/>
    </source>
</evidence>
<dbReference type="FunFam" id="2.40.10.230:FF:000002">
    <property type="entry name" value="H/ACA ribonucleoprotein complex non-core subunit NAF1"/>
    <property type="match status" value="1"/>
</dbReference>
<gene>
    <name evidence="12" type="ORF">ACEWY4_001806</name>
</gene>
<reference evidence="12 13" key="1">
    <citation type="submission" date="2024-09" db="EMBL/GenBank/DDBJ databases">
        <title>A chromosome-level genome assembly of Gray's grenadier anchovy, Coilia grayii.</title>
        <authorList>
            <person name="Fu Z."/>
        </authorList>
    </citation>
    <scope>NUCLEOTIDE SEQUENCE [LARGE SCALE GENOMIC DNA]</scope>
    <source>
        <strain evidence="12">G4</strain>
        <tissue evidence="12">Muscle</tissue>
    </source>
</reference>
<dbReference type="Pfam" id="PF04410">
    <property type="entry name" value="Gar1"/>
    <property type="match status" value="1"/>
</dbReference>
<dbReference type="AlphaFoldDB" id="A0ABD1KU19"/>
<evidence type="ECO:0000256" key="4">
    <source>
        <dbReference type="ARBA" id="ARBA00022517"/>
    </source>
</evidence>
<proteinExistence type="inferred from homology"/>
<feature type="compositionally biased region" description="Pro residues" evidence="11">
    <location>
        <begin position="546"/>
        <end position="558"/>
    </location>
</feature>
<dbReference type="InterPro" id="IPR009000">
    <property type="entry name" value="Transl_B-barrel_sf"/>
</dbReference>
<evidence type="ECO:0000313" key="12">
    <source>
        <dbReference type="EMBL" id="KAL2102638.1"/>
    </source>
</evidence>
<evidence type="ECO:0000256" key="11">
    <source>
        <dbReference type="SAM" id="MobiDB-lite"/>
    </source>
</evidence>
<feature type="region of interest" description="Disordered" evidence="11">
    <location>
        <begin position="400"/>
        <end position="516"/>
    </location>
</feature>
<comment type="similarity">
    <text evidence="2">Belongs to the NAF1 family.</text>
</comment>
<evidence type="ECO:0000256" key="5">
    <source>
        <dbReference type="ARBA" id="ARBA00022552"/>
    </source>
</evidence>
<dbReference type="GO" id="GO:0043489">
    <property type="term" value="P:RNA stabilization"/>
    <property type="evidence" value="ECO:0007669"/>
    <property type="project" value="UniProtKB-ARBA"/>
</dbReference>
<comment type="caution">
    <text evidence="12">The sequence shown here is derived from an EMBL/GenBank/DDBJ whole genome shotgun (WGS) entry which is preliminary data.</text>
</comment>
<dbReference type="InterPro" id="IPR040309">
    <property type="entry name" value="Naf1"/>
</dbReference>
<dbReference type="GO" id="GO:0003723">
    <property type="term" value="F:RNA binding"/>
    <property type="evidence" value="ECO:0007669"/>
    <property type="project" value="UniProtKB-KW"/>
</dbReference>
<keyword evidence="7" id="KW-0694">RNA-binding</keyword>
<dbReference type="GO" id="GO:0005634">
    <property type="term" value="C:nucleus"/>
    <property type="evidence" value="ECO:0007669"/>
    <property type="project" value="UniProtKB-SubCell"/>
</dbReference>
<dbReference type="InterPro" id="IPR038664">
    <property type="entry name" value="Gar1/Naf1_Cbf5-bd_sf"/>
</dbReference>
<feature type="region of interest" description="Disordered" evidence="11">
    <location>
        <begin position="152"/>
        <end position="171"/>
    </location>
</feature>
<feature type="region of interest" description="Disordered" evidence="11">
    <location>
        <begin position="546"/>
        <end position="565"/>
    </location>
</feature>
<dbReference type="EMBL" id="JBHFQA010000002">
    <property type="protein sequence ID" value="KAL2102638.1"/>
    <property type="molecule type" value="Genomic_DNA"/>
</dbReference>
<keyword evidence="6" id="KW-0597">Phosphoprotein</keyword>
<feature type="compositionally biased region" description="Basic and acidic residues" evidence="11">
    <location>
        <begin position="152"/>
        <end position="162"/>
    </location>
</feature>
<dbReference type="Gene3D" id="2.40.10.230">
    <property type="entry name" value="Probable tRNA pseudouridine synthase domain"/>
    <property type="match status" value="1"/>
</dbReference>
<evidence type="ECO:0000256" key="3">
    <source>
        <dbReference type="ARBA" id="ARBA00021438"/>
    </source>
</evidence>
<keyword evidence="5" id="KW-0698">rRNA processing</keyword>
<evidence type="ECO:0000256" key="2">
    <source>
        <dbReference type="ARBA" id="ARBA00009801"/>
    </source>
</evidence>
<name>A0ABD1KU19_9TELE</name>
<dbReference type="Proteomes" id="UP001591681">
    <property type="component" value="Unassembled WGS sequence"/>
</dbReference>
<accession>A0ABD1KU19</accession>
<evidence type="ECO:0000313" key="13">
    <source>
        <dbReference type="Proteomes" id="UP001591681"/>
    </source>
</evidence>
<dbReference type="InterPro" id="IPR007504">
    <property type="entry name" value="H/ACA_rnp_Gar1/Naf1"/>
</dbReference>
<feature type="compositionally biased region" description="Pro residues" evidence="11">
    <location>
        <begin position="469"/>
        <end position="481"/>
    </location>
</feature>
<organism evidence="12 13">
    <name type="scientific">Coilia grayii</name>
    <name type="common">Gray's grenadier anchovy</name>
    <dbReference type="NCBI Taxonomy" id="363190"/>
    <lineage>
        <taxon>Eukaryota</taxon>
        <taxon>Metazoa</taxon>
        <taxon>Chordata</taxon>
        <taxon>Craniata</taxon>
        <taxon>Vertebrata</taxon>
        <taxon>Euteleostomi</taxon>
        <taxon>Actinopterygii</taxon>
        <taxon>Neopterygii</taxon>
        <taxon>Teleostei</taxon>
        <taxon>Clupei</taxon>
        <taxon>Clupeiformes</taxon>
        <taxon>Clupeoidei</taxon>
        <taxon>Engraulidae</taxon>
        <taxon>Coilinae</taxon>
        <taxon>Coilia</taxon>
    </lineage>
</organism>
<comment type="subcellular location">
    <subcellularLocation>
        <location evidence="1">Nucleus</location>
    </subcellularLocation>
</comment>
<keyword evidence="4" id="KW-0690">Ribosome biogenesis</keyword>
<keyword evidence="8" id="KW-0539">Nucleus</keyword>
<protein>
    <recommendedName>
        <fullName evidence="3">H/ACA ribonucleoprotein complex non-core subunit NAF1</fullName>
    </recommendedName>
</protein>
<comment type="subunit">
    <text evidence="10">During assembly of the complex, component of the small nucleolar ribonucleoprotein particles containing H/ACA-type snoRNAs (H/ACA snoRNPs) which contains NOLA2/NHP2, NOLA3/NOP10, NAF1 and DKC1/NOLA4. Interacts directly with DKC1/NOLA4.</text>
</comment>
<feature type="compositionally biased region" description="Low complexity" evidence="11">
    <location>
        <begin position="221"/>
        <end position="249"/>
    </location>
</feature>